<evidence type="ECO:0000313" key="2">
    <source>
        <dbReference type="Proteomes" id="UP000004088"/>
    </source>
</evidence>
<sequence length="62" mass="6803">MVFSNKVQAACKRGFIGPTYGCCVVAKRPFLCVFECAGCFLNRLRALKAACTFLNLYFQAAA</sequence>
<dbReference type="EMBL" id="AEWV01000005">
    <property type="protein sequence ID" value="EGC18409.1"/>
    <property type="molecule type" value="Genomic_DNA"/>
</dbReference>
<protein>
    <submittedName>
        <fullName evidence="1">Uncharacterized protein</fullName>
    </submittedName>
</protein>
<proteinExistence type="predicted"/>
<dbReference type="HOGENOM" id="CLU_2898207_0_0_4"/>
<accession>F0EWI1</accession>
<reference evidence="1 2" key="1">
    <citation type="submission" date="2011-01" db="EMBL/GenBank/DDBJ databases">
        <authorList>
            <person name="Muzny D."/>
            <person name="Qin X."/>
            <person name="Deng J."/>
            <person name="Jiang H."/>
            <person name="Liu Y."/>
            <person name="Qu J."/>
            <person name="Song X.-Z."/>
            <person name="Zhang L."/>
            <person name="Thornton R."/>
            <person name="Coyle M."/>
            <person name="Francisco L."/>
            <person name="Jackson L."/>
            <person name="Javaid M."/>
            <person name="Korchina V."/>
            <person name="Kovar C."/>
            <person name="Mata R."/>
            <person name="Mathew T."/>
            <person name="Ngo R."/>
            <person name="Nguyen L."/>
            <person name="Nguyen N."/>
            <person name="Okwuonu G."/>
            <person name="Ongeri F."/>
            <person name="Pham C."/>
            <person name="Simmons D."/>
            <person name="Wilczek-Boney K."/>
            <person name="Hale W."/>
            <person name="Jakkamsetti A."/>
            <person name="Pham P."/>
            <person name="Ruth R."/>
            <person name="San Lucas F."/>
            <person name="Warren J."/>
            <person name="Zhang J."/>
            <person name="Zhao Z."/>
            <person name="Zhou C."/>
            <person name="Zhu D."/>
            <person name="Lee S."/>
            <person name="Bess C."/>
            <person name="Blankenburg K."/>
            <person name="Forbes L."/>
            <person name="Fu Q."/>
            <person name="Gubbala S."/>
            <person name="Hirani K."/>
            <person name="Jayaseelan J.C."/>
            <person name="Lara F."/>
            <person name="Munidasa M."/>
            <person name="Palculict T."/>
            <person name="Patil S."/>
            <person name="Pu L.-L."/>
            <person name="Saada N."/>
            <person name="Tang L."/>
            <person name="Weissenberger G."/>
            <person name="Zhu Y."/>
            <person name="Hemphill L."/>
            <person name="Shang Y."/>
            <person name="Youmans B."/>
            <person name="Ayvaz T."/>
            <person name="Ross M."/>
            <person name="Santibanez J."/>
            <person name="Aqrawi P."/>
            <person name="Gross S."/>
            <person name="Joshi V."/>
            <person name="Fowler G."/>
            <person name="Nazareth L."/>
            <person name="Reid J."/>
            <person name="Worley K."/>
            <person name="Petrosino J."/>
            <person name="Highlander S."/>
            <person name="Gibbs R."/>
        </authorList>
    </citation>
    <scope>NUCLEOTIDE SEQUENCE [LARGE SCALE GENOMIC DNA]</scope>
    <source>
        <strain evidence="1 2">ATCC 33394</strain>
    </source>
</reference>
<dbReference type="AlphaFoldDB" id="F0EWI1"/>
<evidence type="ECO:0000313" key="1">
    <source>
        <dbReference type="EMBL" id="EGC18409.1"/>
    </source>
</evidence>
<comment type="caution">
    <text evidence="1">The sequence shown here is derived from an EMBL/GenBank/DDBJ whole genome shotgun (WGS) entry which is preliminary data.</text>
</comment>
<name>F0EWI1_9NEIS</name>
<dbReference type="STRING" id="888741.HMPREF9098_0215"/>
<gene>
    <name evidence="1" type="ORF">HMPREF9098_0215</name>
</gene>
<dbReference type="Proteomes" id="UP000004088">
    <property type="component" value="Unassembled WGS sequence"/>
</dbReference>
<keyword evidence="2" id="KW-1185">Reference proteome</keyword>
<organism evidence="1 2">
    <name type="scientific">Kingella denitrificans ATCC 33394</name>
    <dbReference type="NCBI Taxonomy" id="888741"/>
    <lineage>
        <taxon>Bacteria</taxon>
        <taxon>Pseudomonadati</taxon>
        <taxon>Pseudomonadota</taxon>
        <taxon>Betaproteobacteria</taxon>
        <taxon>Neisseriales</taxon>
        <taxon>Neisseriaceae</taxon>
        <taxon>Kingella</taxon>
    </lineage>
</organism>